<evidence type="ECO:0000313" key="1">
    <source>
        <dbReference type="EMBL" id="QQK07846.1"/>
    </source>
</evidence>
<keyword evidence="2" id="KW-1185">Reference proteome</keyword>
<accession>A0AC61MU22</accession>
<reference evidence="1 2" key="1">
    <citation type="journal article" date="2022" name="Int. J. Syst. Evol. Microbiol.">
        <title>Miniphocaeibacter halophilus sp. nov., an ammonium-tolerant acetate-producing bacterium isolated from a biogas system.</title>
        <authorList>
            <person name="Schnurer A."/>
            <person name="Singh A."/>
            <person name="Bi S."/>
            <person name="Qiao W."/>
            <person name="Westerholm M."/>
        </authorList>
    </citation>
    <scope>NUCLEOTIDE SEQUENCE [LARGE SCALE GENOMIC DNA]</scope>
    <source>
        <strain evidence="1 2">AMB_01</strain>
    </source>
</reference>
<protein>
    <submittedName>
        <fullName evidence="1">tRNA (Adenosine(37)-N6)-threonylcarbamoyltransferase complex dimerization subunit type 1 TsaB</fullName>
    </submittedName>
</protein>
<dbReference type="EMBL" id="CP066744">
    <property type="protein sequence ID" value="QQK07846.1"/>
    <property type="molecule type" value="Genomic_DNA"/>
</dbReference>
<gene>
    <name evidence="1" type="primary">tsaB</name>
    <name evidence="1" type="ORF">JFY71_11305</name>
</gene>
<organism evidence="1 2">
    <name type="scientific">Miniphocaeibacter halophilus</name>
    <dbReference type="NCBI Taxonomy" id="2931922"/>
    <lineage>
        <taxon>Bacteria</taxon>
        <taxon>Bacillati</taxon>
        <taxon>Bacillota</taxon>
        <taxon>Tissierellia</taxon>
        <taxon>Tissierellales</taxon>
        <taxon>Peptoniphilaceae</taxon>
        <taxon>Miniphocaeibacter</taxon>
    </lineage>
</organism>
<dbReference type="Proteomes" id="UP000595814">
    <property type="component" value="Chromosome"/>
</dbReference>
<sequence length="232" mass="26143">MKILSIDTSTMISSCSVMEDGIIIGDYNINQELTHSETLVPMIKDLLKNLNIKIEDIDLYVVGKGPGSFTGLRIGMTVGKTFAQIFNKDIIGISTLKALASQIISDKIIVPILDARGGRVYYGVYKYSNNEIINIEDDNLIYFDELMNKLNEKYDEIIFVGDINSDFEMEIKENNKFSIAPASLNSCIGRSLCFLANKEKNGVLEESYLTLKPEYIRKSQAQRDLEMKIKNV</sequence>
<name>A0AC61MU22_9FIRM</name>
<proteinExistence type="predicted"/>
<evidence type="ECO:0000313" key="2">
    <source>
        <dbReference type="Proteomes" id="UP000595814"/>
    </source>
</evidence>